<evidence type="ECO:0008006" key="2">
    <source>
        <dbReference type="Google" id="ProtNLM"/>
    </source>
</evidence>
<evidence type="ECO:0000313" key="1">
    <source>
        <dbReference type="EMBL" id="XCM80384.1"/>
    </source>
</evidence>
<dbReference type="EMBL" id="CP159872">
    <property type="protein sequence ID" value="XCM80384.1"/>
    <property type="molecule type" value="Genomic_DNA"/>
</dbReference>
<name>A0AAU8JX21_9ACTN</name>
<gene>
    <name evidence="1" type="ORF">ABWK59_16350</name>
</gene>
<proteinExistence type="predicted"/>
<dbReference type="RefSeq" id="WP_354641323.1">
    <property type="nucleotide sequence ID" value="NZ_CP159872.1"/>
</dbReference>
<accession>A0AAU8JX21</accession>
<dbReference type="KEGG" id="kcm:ABWK59_16350"/>
<organism evidence="1">
    <name type="scientific">Kitasatospora camelliae</name>
    <dbReference type="NCBI Taxonomy" id="3156397"/>
    <lineage>
        <taxon>Bacteria</taxon>
        <taxon>Bacillati</taxon>
        <taxon>Actinomycetota</taxon>
        <taxon>Actinomycetes</taxon>
        <taxon>Kitasatosporales</taxon>
        <taxon>Streptomycetaceae</taxon>
        <taxon>Kitasatospora</taxon>
    </lineage>
</organism>
<sequence length="113" mass="12101">MSTRPPLAGVALWQTVTTAATMRCQCTGTCGVKHAKSGGRCDREHGGWAGKHGRVVRLTVAPLDPADMLLPPHRAAALPPERLAAWCPVCHDATRTSARRQVRAEPPQADALF</sequence>
<reference evidence="1" key="1">
    <citation type="submission" date="2024-06" db="EMBL/GenBank/DDBJ databases">
        <title>The genome sequences of Kitasatospora sp. strain HUAS MG31.</title>
        <authorList>
            <person name="Mo P."/>
        </authorList>
    </citation>
    <scope>NUCLEOTIDE SEQUENCE</scope>
    <source>
        <strain evidence="1">HUAS MG31</strain>
    </source>
</reference>
<protein>
    <recommendedName>
        <fullName evidence="2">HNH endonuclease</fullName>
    </recommendedName>
</protein>
<dbReference type="AlphaFoldDB" id="A0AAU8JX21"/>